<evidence type="ECO:0000313" key="2">
    <source>
        <dbReference type="Proteomes" id="UP000494261"/>
    </source>
</evidence>
<accession>A0A6P2I299</accession>
<evidence type="ECO:0000313" key="1">
    <source>
        <dbReference type="EMBL" id="VWB24723.1"/>
    </source>
</evidence>
<proteinExistence type="predicted"/>
<gene>
    <name evidence="1" type="ORF">BLA13014_00883</name>
</gene>
<dbReference type="EMBL" id="CABVQC010000004">
    <property type="protein sequence ID" value="VWB24723.1"/>
    <property type="molecule type" value="Genomic_DNA"/>
</dbReference>
<name>A0A6P2I299_9BURK</name>
<dbReference type="Proteomes" id="UP000494261">
    <property type="component" value="Unassembled WGS sequence"/>
</dbReference>
<protein>
    <submittedName>
        <fullName evidence="1">Uncharacterized protein</fullName>
    </submittedName>
</protein>
<reference evidence="1 2" key="1">
    <citation type="submission" date="2019-09" db="EMBL/GenBank/DDBJ databases">
        <authorList>
            <person name="Depoorter E."/>
        </authorList>
    </citation>
    <scope>NUCLEOTIDE SEQUENCE [LARGE SCALE GENOMIC DNA]</scope>
    <source>
        <strain evidence="1">LMG 13014</strain>
    </source>
</reference>
<dbReference type="AlphaFoldDB" id="A0A6P2I299"/>
<organism evidence="1 2">
    <name type="scientific">Burkholderia aenigmatica</name>
    <dbReference type="NCBI Taxonomy" id="2015348"/>
    <lineage>
        <taxon>Bacteria</taxon>
        <taxon>Pseudomonadati</taxon>
        <taxon>Pseudomonadota</taxon>
        <taxon>Betaproteobacteria</taxon>
        <taxon>Burkholderiales</taxon>
        <taxon>Burkholderiaceae</taxon>
        <taxon>Burkholderia</taxon>
        <taxon>Burkholderia cepacia complex</taxon>
    </lineage>
</organism>
<sequence>MARHAIAKYVAISLPFWVVTFKKYRVLNYYNLLDDVPIPTIRLHTSYAPTVHLDVTSDVGHRLAVARVFSTPLPYRLPESLPQCWRPAPAFPLNSTRQKVR</sequence>